<dbReference type="Gene3D" id="3.40.50.720">
    <property type="entry name" value="NAD(P)-binding Rossmann-like Domain"/>
    <property type="match status" value="1"/>
</dbReference>
<evidence type="ECO:0000313" key="1">
    <source>
        <dbReference type="EMBL" id="EHB91315.1"/>
    </source>
</evidence>
<sequence length="351" mass="38361">MTEKLLQYLESHYAPQDYPVIRAQYNDFQGRRPFAGLRILEATPLFFNTIAKFLPLMAGGAEVTLSHIGGVPYDPAFIGWAEAQGIRIATNKEEGFDLVSDCIGLHSDLRPKYGFAELTHSGIGYYADCDKPCFNTDGSRIKRIEGALGTGDGLIRGLQAFGLGVEPSQRWLLFGFGKIGSGVGMRLRAAGVPVEVVEAVAVRGRLENTPEGDFPFVDMEDPDAVVAAVRRATHIVTATSVAGVIGRRYPVEPFLEGQVLVNIGAEDEYGPLFPEQSVLNRKVAVNFALEEPTHLRYIETTFALQNAGLEWILNHPEARGIVVPPEPMQESLLEIVRREGGIAGELRLIGL</sequence>
<evidence type="ECO:0008006" key="3">
    <source>
        <dbReference type="Google" id="ProtNLM"/>
    </source>
</evidence>
<dbReference type="OrthoDB" id="9805103at2"/>
<keyword evidence="2" id="KW-1185">Reference proteome</keyword>
<protein>
    <recommendedName>
        <fullName evidence="3">S-adenosyl-L-homocysteine hydrolase NAD binding domain-containing protein</fullName>
    </recommendedName>
</protein>
<dbReference type="EMBL" id="ADLD01000013">
    <property type="protein sequence ID" value="EHB91315.1"/>
    <property type="molecule type" value="Genomic_DNA"/>
</dbReference>
<dbReference type="eggNOG" id="COG0499">
    <property type="taxonomic scope" value="Bacteria"/>
</dbReference>
<dbReference type="GeneID" id="92815606"/>
<dbReference type="AlphaFoldDB" id="G5H9P9"/>
<evidence type="ECO:0000313" key="2">
    <source>
        <dbReference type="Proteomes" id="UP000006008"/>
    </source>
</evidence>
<dbReference type="SUPFAM" id="SSF52283">
    <property type="entry name" value="Formate/glycerate dehydrogenase catalytic domain-like"/>
    <property type="match status" value="1"/>
</dbReference>
<organism evidence="1 2">
    <name type="scientific">Alistipes indistinctus YIT 12060</name>
    <dbReference type="NCBI Taxonomy" id="742725"/>
    <lineage>
        <taxon>Bacteria</taxon>
        <taxon>Pseudomonadati</taxon>
        <taxon>Bacteroidota</taxon>
        <taxon>Bacteroidia</taxon>
        <taxon>Bacteroidales</taxon>
        <taxon>Rikenellaceae</taxon>
        <taxon>Alistipes</taxon>
    </lineage>
</organism>
<name>G5H9P9_9BACT</name>
<dbReference type="RefSeq" id="WP_009134170.1">
    <property type="nucleotide sequence ID" value="NZ_CP102250.1"/>
</dbReference>
<dbReference type="STRING" id="742725.HMPREF9450_01364"/>
<accession>G5H9P9</accession>
<dbReference type="PATRIC" id="fig|742725.3.peg.1445"/>
<dbReference type="HOGENOM" id="CLU_789373_0_0_10"/>
<comment type="caution">
    <text evidence="1">The sequence shown here is derived from an EMBL/GenBank/DDBJ whole genome shotgun (WGS) entry which is preliminary data.</text>
</comment>
<dbReference type="InterPro" id="IPR036291">
    <property type="entry name" value="NAD(P)-bd_dom_sf"/>
</dbReference>
<proteinExistence type="predicted"/>
<dbReference type="SUPFAM" id="SSF51735">
    <property type="entry name" value="NAD(P)-binding Rossmann-fold domains"/>
    <property type="match status" value="1"/>
</dbReference>
<gene>
    <name evidence="1" type="ORF">HMPREF9450_01364</name>
</gene>
<dbReference type="Proteomes" id="UP000006008">
    <property type="component" value="Unassembled WGS sequence"/>
</dbReference>
<reference evidence="1 2" key="1">
    <citation type="submission" date="2011-08" db="EMBL/GenBank/DDBJ databases">
        <title>The Genome Sequence of Alistipes indistinctus YIT 12060.</title>
        <authorList>
            <consortium name="The Broad Institute Genome Sequencing Platform"/>
            <person name="Earl A."/>
            <person name="Ward D."/>
            <person name="Feldgarden M."/>
            <person name="Gevers D."/>
            <person name="Morotomi M."/>
            <person name="Young S.K."/>
            <person name="Zeng Q."/>
            <person name="Gargeya S."/>
            <person name="Fitzgerald M."/>
            <person name="Haas B."/>
            <person name="Abouelleil A."/>
            <person name="Alvarado L."/>
            <person name="Arachchi H.M."/>
            <person name="Berlin A."/>
            <person name="Brown A."/>
            <person name="Chapman S.B."/>
            <person name="Chen Z."/>
            <person name="Dunbar C."/>
            <person name="Freedman E."/>
            <person name="Gearin G."/>
            <person name="Gellesch M."/>
            <person name="Goldberg J."/>
            <person name="Griggs A."/>
            <person name="Gujja S."/>
            <person name="Heiman D."/>
            <person name="Howarth C."/>
            <person name="Larson L."/>
            <person name="Lui A."/>
            <person name="MacDonald P.J.P."/>
            <person name="Montmayeur A."/>
            <person name="Murphy C."/>
            <person name="Neiman D."/>
            <person name="Pearson M."/>
            <person name="Priest M."/>
            <person name="Roberts A."/>
            <person name="Saif S."/>
            <person name="Shea T."/>
            <person name="Shenoy N."/>
            <person name="Sisk P."/>
            <person name="Stolte C."/>
            <person name="Sykes S."/>
            <person name="Wortman J."/>
            <person name="Nusbaum C."/>
            <person name="Birren B."/>
        </authorList>
    </citation>
    <scope>NUCLEOTIDE SEQUENCE [LARGE SCALE GENOMIC DNA]</scope>
    <source>
        <strain evidence="1 2">YIT 12060</strain>
    </source>
</reference>